<feature type="compositionally biased region" description="Low complexity" evidence="1">
    <location>
        <begin position="44"/>
        <end position="63"/>
    </location>
</feature>
<gene>
    <name evidence="2" type="ORF">GCM10010211_28230</name>
</gene>
<name>A0ABQ2V1J5_9ACTN</name>
<feature type="compositionally biased region" description="Low complexity" evidence="1">
    <location>
        <begin position="84"/>
        <end position="93"/>
    </location>
</feature>
<dbReference type="RefSeq" id="WP_189299854.1">
    <property type="nucleotide sequence ID" value="NZ_BMRP01000008.1"/>
</dbReference>
<evidence type="ECO:0000256" key="1">
    <source>
        <dbReference type="SAM" id="MobiDB-lite"/>
    </source>
</evidence>
<evidence type="ECO:0008006" key="4">
    <source>
        <dbReference type="Google" id="ProtNLM"/>
    </source>
</evidence>
<organism evidence="2 3">
    <name type="scientific">Streptomyces albospinus</name>
    <dbReference type="NCBI Taxonomy" id="285515"/>
    <lineage>
        <taxon>Bacteria</taxon>
        <taxon>Bacillati</taxon>
        <taxon>Actinomycetota</taxon>
        <taxon>Actinomycetes</taxon>
        <taxon>Kitasatosporales</taxon>
        <taxon>Streptomycetaceae</taxon>
        <taxon>Streptomyces</taxon>
    </lineage>
</organism>
<sequence length="137" mass="14108">MRRKDTGTAGISRLVARLRMPLTALAVVLAFLLGAAASPCKAKPAVPAAAAVKSASTAASANAGSDEEKHPKRETERGRPRRVAPSSADPAPTRRARPPFGTDTASDSAAGRQPAGLTSSAASRPDQLPVLHCVFRC</sequence>
<protein>
    <recommendedName>
        <fullName evidence="4">Secreted protein</fullName>
    </recommendedName>
</protein>
<evidence type="ECO:0000313" key="2">
    <source>
        <dbReference type="EMBL" id="GGU61575.1"/>
    </source>
</evidence>
<comment type="caution">
    <text evidence="2">The sequence shown here is derived from an EMBL/GenBank/DDBJ whole genome shotgun (WGS) entry which is preliminary data.</text>
</comment>
<keyword evidence="3" id="KW-1185">Reference proteome</keyword>
<dbReference type="Proteomes" id="UP000654471">
    <property type="component" value="Unassembled WGS sequence"/>
</dbReference>
<proteinExistence type="predicted"/>
<feature type="compositionally biased region" description="Basic and acidic residues" evidence="1">
    <location>
        <begin position="66"/>
        <end position="78"/>
    </location>
</feature>
<dbReference type="EMBL" id="BMRP01000008">
    <property type="protein sequence ID" value="GGU61575.1"/>
    <property type="molecule type" value="Genomic_DNA"/>
</dbReference>
<accession>A0ABQ2V1J5</accession>
<evidence type="ECO:0000313" key="3">
    <source>
        <dbReference type="Proteomes" id="UP000654471"/>
    </source>
</evidence>
<feature type="region of interest" description="Disordered" evidence="1">
    <location>
        <begin position="44"/>
        <end position="123"/>
    </location>
</feature>
<reference evidence="3" key="1">
    <citation type="journal article" date="2019" name="Int. J. Syst. Evol. Microbiol.">
        <title>The Global Catalogue of Microorganisms (GCM) 10K type strain sequencing project: providing services to taxonomists for standard genome sequencing and annotation.</title>
        <authorList>
            <consortium name="The Broad Institute Genomics Platform"/>
            <consortium name="The Broad Institute Genome Sequencing Center for Infectious Disease"/>
            <person name="Wu L."/>
            <person name="Ma J."/>
        </authorList>
    </citation>
    <scope>NUCLEOTIDE SEQUENCE [LARGE SCALE GENOMIC DNA]</scope>
    <source>
        <strain evidence="3">JCM 3399</strain>
    </source>
</reference>